<evidence type="ECO:0000256" key="1">
    <source>
        <dbReference type="ARBA" id="ARBA00004141"/>
    </source>
</evidence>
<dbReference type="AlphaFoldDB" id="A0AAV2QE09"/>
<dbReference type="PANTHER" id="PTHR11662">
    <property type="entry name" value="SOLUTE CARRIER FAMILY 17"/>
    <property type="match status" value="1"/>
</dbReference>
<dbReference type="Gene3D" id="1.20.1250.20">
    <property type="entry name" value="MFS general substrate transporter like domains"/>
    <property type="match status" value="2"/>
</dbReference>
<feature type="transmembrane region" description="Helical" evidence="5">
    <location>
        <begin position="42"/>
        <end position="61"/>
    </location>
</feature>
<name>A0AAV2QE09_MEGNR</name>
<evidence type="ECO:0000256" key="2">
    <source>
        <dbReference type="ARBA" id="ARBA00022692"/>
    </source>
</evidence>
<feature type="transmembrane region" description="Helical" evidence="5">
    <location>
        <begin position="273"/>
        <end position="293"/>
    </location>
</feature>
<comment type="subcellular location">
    <subcellularLocation>
        <location evidence="1">Membrane</location>
        <topology evidence="1">Multi-pass membrane protein</topology>
    </subcellularLocation>
</comment>
<reference evidence="7 8" key="1">
    <citation type="submission" date="2024-05" db="EMBL/GenBank/DDBJ databases">
        <authorList>
            <person name="Wallberg A."/>
        </authorList>
    </citation>
    <scope>NUCLEOTIDE SEQUENCE [LARGE SCALE GENOMIC DNA]</scope>
</reference>
<protein>
    <recommendedName>
        <fullName evidence="6">Major facilitator superfamily (MFS) profile domain-containing protein</fullName>
    </recommendedName>
</protein>
<evidence type="ECO:0000256" key="3">
    <source>
        <dbReference type="ARBA" id="ARBA00022989"/>
    </source>
</evidence>
<feature type="domain" description="Major facilitator superfamily (MFS) profile" evidence="6">
    <location>
        <begin position="1"/>
        <end position="344"/>
    </location>
</feature>
<dbReference type="GO" id="GO:0016020">
    <property type="term" value="C:membrane"/>
    <property type="evidence" value="ECO:0007669"/>
    <property type="project" value="UniProtKB-SubCell"/>
</dbReference>
<evidence type="ECO:0000256" key="5">
    <source>
        <dbReference type="SAM" id="Phobius"/>
    </source>
</evidence>
<feature type="non-terminal residue" evidence="7">
    <location>
        <position position="1"/>
    </location>
</feature>
<dbReference type="PROSITE" id="PS50850">
    <property type="entry name" value="MFS"/>
    <property type="match status" value="1"/>
</dbReference>
<feature type="transmembrane region" description="Helical" evidence="5">
    <location>
        <begin position="73"/>
        <end position="93"/>
    </location>
</feature>
<evidence type="ECO:0000256" key="4">
    <source>
        <dbReference type="ARBA" id="ARBA00023136"/>
    </source>
</evidence>
<dbReference type="InterPro" id="IPR011701">
    <property type="entry name" value="MFS"/>
</dbReference>
<dbReference type="GO" id="GO:0006820">
    <property type="term" value="P:monoatomic anion transport"/>
    <property type="evidence" value="ECO:0007669"/>
    <property type="project" value="TreeGrafter"/>
</dbReference>
<keyword evidence="8" id="KW-1185">Reference proteome</keyword>
<keyword evidence="4 5" id="KW-0472">Membrane</keyword>
<sequence length="344" mass="37578">VSDMIIMTSMEKGSVLGALYYGYVTTPIIGGRMAEMYGTKHVLGVSILASAVLTLLTPVAANTHYAFFTAVRVLIGIAQGVFYPALGCLISCWIPPLERPRFMSFVYLSNCLGIVITMPLCGVIIDAVGWPWVFYGSGILSLVWVLLWTLLMHATPHQHPRISQAELKYIADAISHESNAGIKPKSVPWLEIMRCREFLAITIIHTGNVYGWNLLNTQLPSFMDQVLGLSIKKNAVMSSIPYLTRFIGSNCWSWMGDTLLTKGIITPIISRKLFSAIGMVGLGTVLGIVGFVGCNVNLVVTLLSIGTTCLGANISGYGANHFDLAPNFAGWQKTKMCILYFKNL</sequence>
<dbReference type="InterPro" id="IPR036259">
    <property type="entry name" value="MFS_trans_sf"/>
</dbReference>
<feature type="transmembrane region" description="Helical" evidence="5">
    <location>
        <begin position="131"/>
        <end position="151"/>
    </location>
</feature>
<dbReference type="FunFam" id="1.20.1250.20:FF:000532">
    <property type="entry name" value="SLC (SoLute Carrier) homolog"/>
    <property type="match status" value="1"/>
</dbReference>
<dbReference type="SUPFAM" id="SSF103473">
    <property type="entry name" value="MFS general substrate transporter"/>
    <property type="match status" value="1"/>
</dbReference>
<dbReference type="EMBL" id="CAXKWB010005033">
    <property type="protein sequence ID" value="CAL4076373.1"/>
    <property type="molecule type" value="Genomic_DNA"/>
</dbReference>
<gene>
    <name evidence="7" type="ORF">MNOR_LOCUS10129</name>
</gene>
<keyword evidence="3 5" id="KW-1133">Transmembrane helix</keyword>
<dbReference type="PANTHER" id="PTHR11662:SF399">
    <property type="entry name" value="FI19708P1-RELATED"/>
    <property type="match status" value="1"/>
</dbReference>
<evidence type="ECO:0000313" key="8">
    <source>
        <dbReference type="Proteomes" id="UP001497623"/>
    </source>
</evidence>
<feature type="transmembrane region" description="Helical" evidence="5">
    <location>
        <begin position="105"/>
        <end position="125"/>
    </location>
</feature>
<proteinExistence type="predicted"/>
<accession>A0AAV2QE09</accession>
<dbReference type="Proteomes" id="UP001497623">
    <property type="component" value="Unassembled WGS sequence"/>
</dbReference>
<organism evidence="7 8">
    <name type="scientific">Meganyctiphanes norvegica</name>
    <name type="common">Northern krill</name>
    <name type="synonym">Thysanopoda norvegica</name>
    <dbReference type="NCBI Taxonomy" id="48144"/>
    <lineage>
        <taxon>Eukaryota</taxon>
        <taxon>Metazoa</taxon>
        <taxon>Ecdysozoa</taxon>
        <taxon>Arthropoda</taxon>
        <taxon>Crustacea</taxon>
        <taxon>Multicrustacea</taxon>
        <taxon>Malacostraca</taxon>
        <taxon>Eumalacostraca</taxon>
        <taxon>Eucarida</taxon>
        <taxon>Euphausiacea</taxon>
        <taxon>Euphausiidae</taxon>
        <taxon>Meganyctiphanes</taxon>
    </lineage>
</organism>
<dbReference type="InterPro" id="IPR050382">
    <property type="entry name" value="MFS_Na/Anion_cotransporter"/>
</dbReference>
<evidence type="ECO:0000313" key="7">
    <source>
        <dbReference type="EMBL" id="CAL4076373.1"/>
    </source>
</evidence>
<keyword evidence="2 5" id="KW-0812">Transmembrane</keyword>
<comment type="caution">
    <text evidence="7">The sequence shown here is derived from an EMBL/GenBank/DDBJ whole genome shotgun (WGS) entry which is preliminary data.</text>
</comment>
<dbReference type="GO" id="GO:0022857">
    <property type="term" value="F:transmembrane transporter activity"/>
    <property type="evidence" value="ECO:0007669"/>
    <property type="project" value="InterPro"/>
</dbReference>
<dbReference type="Pfam" id="PF07690">
    <property type="entry name" value="MFS_1"/>
    <property type="match status" value="1"/>
</dbReference>
<evidence type="ECO:0000259" key="6">
    <source>
        <dbReference type="PROSITE" id="PS50850"/>
    </source>
</evidence>
<dbReference type="InterPro" id="IPR020846">
    <property type="entry name" value="MFS_dom"/>
</dbReference>